<keyword evidence="3" id="KW-1185">Reference proteome</keyword>
<name>A0ABQ2PQE4_9NEIS</name>
<evidence type="ECO:0000256" key="1">
    <source>
        <dbReference type="SAM" id="MobiDB-lite"/>
    </source>
</evidence>
<gene>
    <name evidence="2" type="ORF">GCM10010971_34300</name>
</gene>
<sequence length="82" mass="8856">MAMQYPATAGKPLIYIFICNYHSLDKSEVFGCGTSTRYGLSGAANPVTEPEISLNEYAAQHEHMQIAASPDRGPKSPHKAGM</sequence>
<dbReference type="RefSeq" id="WP_229679253.1">
    <property type="nucleotide sequence ID" value="NZ_BMLY01000006.1"/>
</dbReference>
<protein>
    <submittedName>
        <fullName evidence="2">Uncharacterized protein</fullName>
    </submittedName>
</protein>
<organism evidence="2 3">
    <name type="scientific">Silvimonas amylolytica</name>
    <dbReference type="NCBI Taxonomy" id="449663"/>
    <lineage>
        <taxon>Bacteria</taxon>
        <taxon>Pseudomonadati</taxon>
        <taxon>Pseudomonadota</taxon>
        <taxon>Betaproteobacteria</taxon>
        <taxon>Neisseriales</taxon>
        <taxon>Chitinibacteraceae</taxon>
        <taxon>Silvimonas</taxon>
    </lineage>
</organism>
<proteinExistence type="predicted"/>
<dbReference type="EMBL" id="BMLY01000006">
    <property type="protein sequence ID" value="GGP27611.1"/>
    <property type="molecule type" value="Genomic_DNA"/>
</dbReference>
<evidence type="ECO:0000313" key="2">
    <source>
        <dbReference type="EMBL" id="GGP27611.1"/>
    </source>
</evidence>
<dbReference type="Proteomes" id="UP000621859">
    <property type="component" value="Unassembled WGS sequence"/>
</dbReference>
<accession>A0ABQ2PQE4</accession>
<comment type="caution">
    <text evidence="2">The sequence shown here is derived from an EMBL/GenBank/DDBJ whole genome shotgun (WGS) entry which is preliminary data.</text>
</comment>
<evidence type="ECO:0000313" key="3">
    <source>
        <dbReference type="Proteomes" id="UP000621859"/>
    </source>
</evidence>
<reference evidence="3" key="1">
    <citation type="journal article" date="2019" name="Int. J. Syst. Evol. Microbiol.">
        <title>The Global Catalogue of Microorganisms (GCM) 10K type strain sequencing project: providing services to taxonomists for standard genome sequencing and annotation.</title>
        <authorList>
            <consortium name="The Broad Institute Genomics Platform"/>
            <consortium name="The Broad Institute Genome Sequencing Center for Infectious Disease"/>
            <person name="Wu L."/>
            <person name="Ma J."/>
        </authorList>
    </citation>
    <scope>NUCLEOTIDE SEQUENCE [LARGE SCALE GENOMIC DNA]</scope>
    <source>
        <strain evidence="3">CGMCC 1.8860</strain>
    </source>
</reference>
<feature type="region of interest" description="Disordered" evidence="1">
    <location>
        <begin position="63"/>
        <end position="82"/>
    </location>
</feature>